<protein>
    <submittedName>
        <fullName evidence="1">Uncharacterized protein</fullName>
    </submittedName>
</protein>
<accession>V4U3A5</accession>
<dbReference type="Gramene" id="ESR60387">
    <property type="protein sequence ID" value="ESR60387"/>
    <property type="gene ID" value="CICLE_v10018388mg"/>
</dbReference>
<keyword evidence="2" id="KW-1185">Reference proteome</keyword>
<gene>
    <name evidence="1" type="ORF">CICLE_v10018388mg</name>
</gene>
<sequence length="66" mass="7657">MVKIAWKLELQPSLNHTTLNQYLVHTQTGANRAVEILKTNLVRDLKWLGNTNWAESNRRGEDLLDK</sequence>
<dbReference type="AlphaFoldDB" id="V4U3A5"/>
<dbReference type="KEGG" id="cic:CICLE_v10018388mg"/>
<proteinExistence type="predicted"/>
<dbReference type="EMBL" id="KI536312">
    <property type="protein sequence ID" value="ESR60387.1"/>
    <property type="molecule type" value="Genomic_DNA"/>
</dbReference>
<dbReference type="InParanoid" id="V4U3A5"/>
<organism evidence="1 2">
    <name type="scientific">Citrus clementina</name>
    <name type="common">Clementine</name>
    <name type="synonym">Citrus deliciosa x Citrus sinensis</name>
    <dbReference type="NCBI Taxonomy" id="85681"/>
    <lineage>
        <taxon>Eukaryota</taxon>
        <taxon>Viridiplantae</taxon>
        <taxon>Streptophyta</taxon>
        <taxon>Embryophyta</taxon>
        <taxon>Tracheophyta</taxon>
        <taxon>Spermatophyta</taxon>
        <taxon>Magnoliopsida</taxon>
        <taxon>eudicotyledons</taxon>
        <taxon>Gunneridae</taxon>
        <taxon>Pentapetalae</taxon>
        <taxon>rosids</taxon>
        <taxon>malvids</taxon>
        <taxon>Sapindales</taxon>
        <taxon>Rutaceae</taxon>
        <taxon>Aurantioideae</taxon>
        <taxon>Citrus</taxon>
    </lineage>
</organism>
<evidence type="ECO:0000313" key="2">
    <source>
        <dbReference type="Proteomes" id="UP000030687"/>
    </source>
</evidence>
<reference evidence="1 2" key="1">
    <citation type="submission" date="2013-10" db="EMBL/GenBank/DDBJ databases">
        <authorList>
            <consortium name="International Citrus Genome Consortium"/>
            <person name="Jenkins J."/>
            <person name="Schmutz J."/>
            <person name="Prochnik S."/>
            <person name="Rokhsar D."/>
            <person name="Gmitter F."/>
            <person name="Ollitrault P."/>
            <person name="Machado M."/>
            <person name="Talon M."/>
            <person name="Wincker P."/>
            <person name="Jaillon O."/>
            <person name="Morgante M."/>
        </authorList>
    </citation>
    <scope>NUCLEOTIDE SEQUENCE</scope>
    <source>
        <strain evidence="2">cv. Clemenules</strain>
    </source>
</reference>
<dbReference type="Proteomes" id="UP000030687">
    <property type="component" value="Unassembled WGS sequence"/>
</dbReference>
<name>V4U3A5_CITCL</name>
<evidence type="ECO:0000313" key="1">
    <source>
        <dbReference type="EMBL" id="ESR60387.1"/>
    </source>
</evidence>